<proteinExistence type="predicted"/>
<dbReference type="PANTHER" id="PTHR42060">
    <property type="entry name" value="NHL REPEAT-CONTAINING PROTEIN-RELATED"/>
    <property type="match status" value="1"/>
</dbReference>
<dbReference type="SUPFAM" id="SSF63829">
    <property type="entry name" value="Calcium-dependent phosphotriesterase"/>
    <property type="match status" value="1"/>
</dbReference>
<dbReference type="Gene3D" id="2.120.10.30">
    <property type="entry name" value="TolB, C-terminal domain"/>
    <property type="match status" value="1"/>
</dbReference>
<name>A0A9P4K8J5_9PLEO</name>
<accession>A0A9P4K8J5</accession>
<dbReference type="InterPro" id="IPR052998">
    <property type="entry name" value="Hetero-Diels-Alderase-like"/>
</dbReference>
<dbReference type="PANTHER" id="PTHR42060:SF3">
    <property type="entry name" value="SMP-30_GLUCONOLACTONASE_LRE-LIKE REGION DOMAIN-CONTAINING PROTEIN"/>
    <property type="match status" value="1"/>
</dbReference>
<evidence type="ECO:0000313" key="1">
    <source>
        <dbReference type="EMBL" id="KAF2262000.1"/>
    </source>
</evidence>
<dbReference type="OrthoDB" id="9977941at2759"/>
<organism evidence="1 2">
    <name type="scientific">Lojkania enalia</name>
    <dbReference type="NCBI Taxonomy" id="147567"/>
    <lineage>
        <taxon>Eukaryota</taxon>
        <taxon>Fungi</taxon>
        <taxon>Dikarya</taxon>
        <taxon>Ascomycota</taxon>
        <taxon>Pezizomycotina</taxon>
        <taxon>Dothideomycetes</taxon>
        <taxon>Pleosporomycetidae</taxon>
        <taxon>Pleosporales</taxon>
        <taxon>Pleosporales incertae sedis</taxon>
        <taxon>Lojkania</taxon>
    </lineage>
</organism>
<dbReference type="AlphaFoldDB" id="A0A9P4K8J5"/>
<dbReference type="InterPro" id="IPR011042">
    <property type="entry name" value="6-blade_b-propeller_TolB-like"/>
</dbReference>
<evidence type="ECO:0000313" key="2">
    <source>
        <dbReference type="Proteomes" id="UP000800093"/>
    </source>
</evidence>
<keyword evidence="2" id="KW-1185">Reference proteome</keyword>
<protein>
    <submittedName>
        <fullName evidence="1">NHL repeat-containing protein</fullName>
    </submittedName>
</protein>
<gene>
    <name evidence="1" type="ORF">CC78DRAFT_606639</name>
</gene>
<dbReference type="Proteomes" id="UP000800093">
    <property type="component" value="Unassembled WGS sequence"/>
</dbReference>
<sequence>MRILAPFSMGKTLVEHVLRGPLDVTSGDKVYQFPTVSWIENVSVRSNGHLLLSMLTAPELRGINPIDPKPKISLIYQFPNATSVLGSAEVKPDIFAVVTANVSLTGGTVPGSYAIWEVDLKRRTTRARKAVNVPANWTLNGLARLSKDYFLGSDSGAGAVYRFNLKTGASKVVIQDATMKGSKDLPFGVNGIRVYDSYLYYDNTGKGLFCRIPINPYTGIARGPANVLADGLQGLDDFAIGTETGTTYLANFVQNSVLSVDDNGEVKTVASKLGGKVFYGPTSVRFGRTRLDRNIAYAVTSGASWNSSDGSFTPIEGGKVIAIKVCD</sequence>
<comment type="caution">
    <text evidence="1">The sequence shown here is derived from an EMBL/GenBank/DDBJ whole genome shotgun (WGS) entry which is preliminary data.</text>
</comment>
<reference evidence="2" key="1">
    <citation type="journal article" date="2020" name="Stud. Mycol.">
        <title>101 Dothideomycetes genomes: A test case for predicting lifestyles and emergence of pathogens.</title>
        <authorList>
            <person name="Haridas S."/>
            <person name="Albert R."/>
            <person name="Binder M."/>
            <person name="Bloem J."/>
            <person name="LaButti K."/>
            <person name="Salamov A."/>
            <person name="Andreopoulos B."/>
            <person name="Baker S."/>
            <person name="Barry K."/>
            <person name="Bills G."/>
            <person name="Bluhm B."/>
            <person name="Cannon C."/>
            <person name="Castanera R."/>
            <person name="Culley D."/>
            <person name="Daum C."/>
            <person name="Ezra D."/>
            <person name="Gonzalez J."/>
            <person name="Henrissat B."/>
            <person name="Kuo A."/>
            <person name="Liang C."/>
            <person name="Lipzen A."/>
            <person name="Lutzoni F."/>
            <person name="Magnuson J."/>
            <person name="Mondo S."/>
            <person name="Nolan M."/>
            <person name="Ohm R."/>
            <person name="Pangilinan J."/>
            <person name="Park H.-J."/>
            <person name="Ramirez L."/>
            <person name="Alfaro M."/>
            <person name="Sun H."/>
            <person name="Tritt A."/>
            <person name="Yoshinaga Y."/>
            <person name="Zwiers L.-H."/>
            <person name="Turgeon B."/>
            <person name="Goodwin S."/>
            <person name="Spatafora J."/>
            <person name="Crous P."/>
            <person name="Grigoriev I."/>
        </authorList>
    </citation>
    <scope>NUCLEOTIDE SEQUENCE [LARGE SCALE GENOMIC DNA]</scope>
    <source>
        <strain evidence="2">CBS 304.66</strain>
    </source>
</reference>
<dbReference type="EMBL" id="ML986646">
    <property type="protein sequence ID" value="KAF2262000.1"/>
    <property type="molecule type" value="Genomic_DNA"/>
</dbReference>